<dbReference type="InterPro" id="IPR036974">
    <property type="entry name" value="PUA_sf"/>
</dbReference>
<keyword evidence="6" id="KW-0067">ATP-binding</keyword>
<dbReference type="InterPro" id="IPR036393">
    <property type="entry name" value="AceGlu_kinase-like_sf"/>
</dbReference>
<dbReference type="SUPFAM" id="SSF88697">
    <property type="entry name" value="PUA domain-like"/>
    <property type="match status" value="1"/>
</dbReference>
<evidence type="ECO:0000256" key="3">
    <source>
        <dbReference type="ARBA" id="ARBA00022679"/>
    </source>
</evidence>
<evidence type="ECO:0000313" key="10">
    <source>
        <dbReference type="Proteomes" id="UP000799771"/>
    </source>
</evidence>
<keyword evidence="1" id="KW-0028">Amino-acid biosynthesis</keyword>
<organism evidence="9 10">
    <name type="scientific">Dothidotthia symphoricarpi CBS 119687</name>
    <dbReference type="NCBI Taxonomy" id="1392245"/>
    <lineage>
        <taxon>Eukaryota</taxon>
        <taxon>Fungi</taxon>
        <taxon>Dikarya</taxon>
        <taxon>Ascomycota</taxon>
        <taxon>Pezizomycotina</taxon>
        <taxon>Dothideomycetes</taxon>
        <taxon>Pleosporomycetidae</taxon>
        <taxon>Pleosporales</taxon>
        <taxon>Dothidotthiaceae</taxon>
        <taxon>Dothidotthia</taxon>
    </lineage>
</organism>
<dbReference type="InterPro" id="IPR005715">
    <property type="entry name" value="Glu_5kinase/COase_Synthase"/>
</dbReference>
<keyword evidence="5 9" id="KW-0418">Kinase</keyword>
<dbReference type="SUPFAM" id="SSF53633">
    <property type="entry name" value="Carbamate kinase-like"/>
    <property type="match status" value="1"/>
</dbReference>
<dbReference type="PROSITE" id="PS50890">
    <property type="entry name" value="PUA"/>
    <property type="match status" value="1"/>
</dbReference>
<dbReference type="GO" id="GO:0005829">
    <property type="term" value="C:cytosol"/>
    <property type="evidence" value="ECO:0007669"/>
    <property type="project" value="TreeGrafter"/>
</dbReference>
<dbReference type="InterPro" id="IPR041739">
    <property type="entry name" value="G5K_ProB"/>
</dbReference>
<dbReference type="GO" id="GO:0005524">
    <property type="term" value="F:ATP binding"/>
    <property type="evidence" value="ECO:0007669"/>
    <property type="project" value="UniProtKB-KW"/>
</dbReference>
<protein>
    <submittedName>
        <fullName evidence="9">Glutamate 5-kinase</fullName>
    </submittedName>
</protein>
<dbReference type="GO" id="GO:1901607">
    <property type="term" value="P:alpha-amino acid biosynthetic process"/>
    <property type="evidence" value="ECO:0007669"/>
    <property type="project" value="UniProtKB-ARBA"/>
</dbReference>
<dbReference type="RefSeq" id="XP_033519336.1">
    <property type="nucleotide sequence ID" value="XM_033666233.1"/>
</dbReference>
<dbReference type="InterPro" id="IPR001048">
    <property type="entry name" value="Asp/Glu/Uridylate_kinase"/>
</dbReference>
<keyword evidence="3" id="KW-0808">Transferase</keyword>
<dbReference type="PANTHER" id="PTHR43654:SF3">
    <property type="entry name" value="GLUTAMATE 5-KINASE"/>
    <property type="match status" value="1"/>
</dbReference>
<accession>A0A6A6A1A0</accession>
<reference evidence="9" key="1">
    <citation type="journal article" date="2020" name="Stud. Mycol.">
        <title>101 Dothideomycetes genomes: a test case for predicting lifestyles and emergence of pathogens.</title>
        <authorList>
            <person name="Haridas S."/>
            <person name="Albert R."/>
            <person name="Binder M."/>
            <person name="Bloem J."/>
            <person name="Labutti K."/>
            <person name="Salamov A."/>
            <person name="Andreopoulos B."/>
            <person name="Baker S."/>
            <person name="Barry K."/>
            <person name="Bills G."/>
            <person name="Bluhm B."/>
            <person name="Cannon C."/>
            <person name="Castanera R."/>
            <person name="Culley D."/>
            <person name="Daum C."/>
            <person name="Ezra D."/>
            <person name="Gonzalez J."/>
            <person name="Henrissat B."/>
            <person name="Kuo A."/>
            <person name="Liang C."/>
            <person name="Lipzen A."/>
            <person name="Lutzoni F."/>
            <person name="Magnuson J."/>
            <person name="Mondo S."/>
            <person name="Nolan M."/>
            <person name="Ohm R."/>
            <person name="Pangilinan J."/>
            <person name="Park H.-J."/>
            <person name="Ramirez L."/>
            <person name="Alfaro M."/>
            <person name="Sun H."/>
            <person name="Tritt A."/>
            <person name="Yoshinaga Y."/>
            <person name="Zwiers L.-H."/>
            <person name="Turgeon B."/>
            <person name="Goodwin S."/>
            <person name="Spatafora J."/>
            <person name="Crous P."/>
            <person name="Grigoriev I."/>
        </authorList>
    </citation>
    <scope>NUCLEOTIDE SEQUENCE</scope>
    <source>
        <strain evidence="9">CBS 119687</strain>
    </source>
</reference>
<evidence type="ECO:0000256" key="7">
    <source>
        <dbReference type="SAM" id="MobiDB-lite"/>
    </source>
</evidence>
<evidence type="ECO:0000259" key="8">
    <source>
        <dbReference type="Pfam" id="PF00696"/>
    </source>
</evidence>
<dbReference type="PANTHER" id="PTHR43654">
    <property type="entry name" value="GLUTAMATE 5-KINASE"/>
    <property type="match status" value="1"/>
</dbReference>
<dbReference type="GO" id="GO:0003723">
    <property type="term" value="F:RNA binding"/>
    <property type="evidence" value="ECO:0007669"/>
    <property type="project" value="InterPro"/>
</dbReference>
<dbReference type="InterPro" id="IPR001057">
    <property type="entry name" value="Glu/AcGlu_kinase"/>
</dbReference>
<dbReference type="Gene3D" id="2.30.130.10">
    <property type="entry name" value="PUA domain"/>
    <property type="match status" value="1"/>
</dbReference>
<keyword evidence="2" id="KW-0641">Proline biosynthesis</keyword>
<keyword evidence="4" id="KW-0547">Nucleotide-binding</keyword>
<dbReference type="OrthoDB" id="409889at2759"/>
<keyword evidence="10" id="KW-1185">Reference proteome</keyword>
<dbReference type="NCBIfam" id="TIGR01027">
    <property type="entry name" value="proB"/>
    <property type="match status" value="1"/>
</dbReference>
<gene>
    <name evidence="9" type="ORF">P153DRAFT_349051</name>
</gene>
<dbReference type="Pfam" id="PF00696">
    <property type="entry name" value="AA_kinase"/>
    <property type="match status" value="1"/>
</dbReference>
<evidence type="ECO:0000256" key="2">
    <source>
        <dbReference type="ARBA" id="ARBA00022650"/>
    </source>
</evidence>
<name>A0A6A6A1A0_9PLEO</name>
<dbReference type="Gene3D" id="3.40.1160.10">
    <property type="entry name" value="Acetylglutamate kinase-like"/>
    <property type="match status" value="2"/>
</dbReference>
<dbReference type="GO" id="GO:0004349">
    <property type="term" value="F:glutamate 5-kinase activity"/>
    <property type="evidence" value="ECO:0007669"/>
    <property type="project" value="InterPro"/>
</dbReference>
<feature type="region of interest" description="Disordered" evidence="7">
    <location>
        <begin position="386"/>
        <end position="410"/>
    </location>
</feature>
<dbReference type="CDD" id="cd04242">
    <property type="entry name" value="AAK_G5K_ProB"/>
    <property type="match status" value="1"/>
</dbReference>
<evidence type="ECO:0000313" key="9">
    <source>
        <dbReference type="EMBL" id="KAF2124943.1"/>
    </source>
</evidence>
<dbReference type="InterPro" id="IPR015947">
    <property type="entry name" value="PUA-like_sf"/>
</dbReference>
<dbReference type="AlphaFoldDB" id="A0A6A6A1A0"/>
<evidence type="ECO:0000256" key="4">
    <source>
        <dbReference type="ARBA" id="ARBA00022741"/>
    </source>
</evidence>
<dbReference type="PROSITE" id="PS00902">
    <property type="entry name" value="GLUTAMATE_5_KINASE"/>
    <property type="match status" value="1"/>
</dbReference>
<dbReference type="HAMAP" id="MF_00456">
    <property type="entry name" value="ProB"/>
    <property type="match status" value="1"/>
</dbReference>
<dbReference type="EMBL" id="ML977517">
    <property type="protein sequence ID" value="KAF2124943.1"/>
    <property type="molecule type" value="Genomic_DNA"/>
</dbReference>
<evidence type="ECO:0000256" key="6">
    <source>
        <dbReference type="ARBA" id="ARBA00022840"/>
    </source>
</evidence>
<dbReference type="Proteomes" id="UP000799771">
    <property type="component" value="Unassembled WGS sequence"/>
</dbReference>
<proteinExistence type="inferred from homology"/>
<dbReference type="InterPro" id="IPR019797">
    <property type="entry name" value="Glutamate_5-kinase_CS"/>
</dbReference>
<dbReference type="CDD" id="cd21157">
    <property type="entry name" value="PUA_G5K"/>
    <property type="match status" value="1"/>
</dbReference>
<dbReference type="PRINTS" id="PR00474">
    <property type="entry name" value="GLU5KINASE"/>
</dbReference>
<evidence type="ECO:0000256" key="1">
    <source>
        <dbReference type="ARBA" id="ARBA00022605"/>
    </source>
</evidence>
<feature type="domain" description="Aspartate/glutamate/uridylate kinase" evidence="8">
    <location>
        <begin position="13"/>
        <end position="240"/>
    </location>
</feature>
<evidence type="ECO:0000256" key="5">
    <source>
        <dbReference type="ARBA" id="ARBA00022777"/>
    </source>
</evidence>
<dbReference type="FunFam" id="3.40.1160.10:FF:000020">
    <property type="entry name" value="Glutamate 5-kinase"/>
    <property type="match status" value="1"/>
</dbReference>
<dbReference type="GeneID" id="54406665"/>
<sequence length="515" mass="55238">MAVHMRKLPGQLTVVIKLGTSSIVDEKTHQPLLSILSLIVETACSLHAAGHRVVIVSSGAIGVGLRRMNLPRRPKHLPKVQALAAIGQCRLISLWDQLFGNLEQPIAQILLTRNDIADRTQYQNAQNTFIELLSMGVIPIVNENDTLAVTEIKFGDNDTLSAITAGMVQADYLFLMTDVDCLYDKNPRTNPDAKAIEVVEDIADLAVDVSSAGSALGTGGMSTKIVAARLATSAGVTTVITKSSKPGNISAIIRHAEQQRKAAGMSSRNSVTNFLTDDGVPVAQTAALNLHDLSTSTSSLRDETLVDPEPVPLHTRFLPISHPIRDRYFWILHGLAPHGTLYIDHGAWAALNDKAGLLPVGIVDVDGHFAQQEAVRIFVVKRLPSHNAHPATPSTPTSTSTSTTTTTPLAPIPIRHPLVHSISHSTPSSNTHTPAAPPQYELHNPAPFEIGRAVVNYSAAEIRRIKGLHSTQIHEALGYADSEYIALRENVAFFGVERSRPGTPRLGGAGGGVDV</sequence>
<feature type="compositionally biased region" description="Low complexity" evidence="7">
    <location>
        <begin position="392"/>
        <end position="408"/>
    </location>
</feature>